<dbReference type="EMBL" id="JADCNM010000008">
    <property type="protein sequence ID" value="KAG0471356.1"/>
    <property type="molecule type" value="Genomic_DNA"/>
</dbReference>
<proteinExistence type="predicted"/>
<dbReference type="AlphaFoldDB" id="A0A835UTP7"/>
<evidence type="ECO:0000313" key="2">
    <source>
        <dbReference type="EMBL" id="KAG0471356.1"/>
    </source>
</evidence>
<reference evidence="3 4" key="1">
    <citation type="journal article" date="2020" name="Nat. Food">
        <title>A phased Vanilla planifolia genome enables genetic improvement of flavour and production.</title>
        <authorList>
            <person name="Hasing T."/>
            <person name="Tang H."/>
            <person name="Brym M."/>
            <person name="Khazi F."/>
            <person name="Huang T."/>
            <person name="Chambers A.H."/>
        </authorList>
    </citation>
    <scope>NUCLEOTIDE SEQUENCE [LARGE SCALE GENOMIC DNA]</scope>
    <source>
        <tissue evidence="2">Leaf</tissue>
    </source>
</reference>
<evidence type="ECO:0000313" key="1">
    <source>
        <dbReference type="EMBL" id="KAG0469792.1"/>
    </source>
</evidence>
<comment type="caution">
    <text evidence="2">The sequence shown here is derived from an EMBL/GenBank/DDBJ whole genome shotgun (WGS) entry which is preliminary data.</text>
</comment>
<keyword evidence="3" id="KW-1185">Reference proteome</keyword>
<protein>
    <submittedName>
        <fullName evidence="2">Uncharacterized protein</fullName>
    </submittedName>
</protein>
<dbReference type="Proteomes" id="UP000636800">
    <property type="component" value="Unassembled WGS sequence"/>
</dbReference>
<gene>
    <name evidence="2" type="ORF">HPP92_015902</name>
    <name evidence="1" type="ORF">HPP92_016492</name>
</gene>
<evidence type="ECO:0000313" key="3">
    <source>
        <dbReference type="Proteomes" id="UP000636800"/>
    </source>
</evidence>
<accession>A0A835UTP7</accession>
<evidence type="ECO:0000313" key="4">
    <source>
        <dbReference type="Proteomes" id="UP000639772"/>
    </source>
</evidence>
<organism evidence="2 4">
    <name type="scientific">Vanilla planifolia</name>
    <name type="common">Vanilla</name>
    <dbReference type="NCBI Taxonomy" id="51239"/>
    <lineage>
        <taxon>Eukaryota</taxon>
        <taxon>Viridiplantae</taxon>
        <taxon>Streptophyta</taxon>
        <taxon>Embryophyta</taxon>
        <taxon>Tracheophyta</taxon>
        <taxon>Spermatophyta</taxon>
        <taxon>Magnoliopsida</taxon>
        <taxon>Liliopsida</taxon>
        <taxon>Asparagales</taxon>
        <taxon>Orchidaceae</taxon>
        <taxon>Vanilloideae</taxon>
        <taxon>Vanilleae</taxon>
        <taxon>Vanilla</taxon>
    </lineage>
</organism>
<sequence length="186" mass="20682">MPNNLNKSIMFLRLINVVYSIKEHCSFPCEEAVRFLFYSAAGAGKQLSFNVAEVQSRPAVKYQNPIGPSNHLAFVDISNGLRFISFHRAEADCPVFIPSVKWLNRSVDRDVEPGNIRNPITDEGDQRARFKLRLCCRSPAVQSPPGPSALKLLKETCGYIKPSAAKWTISAIVSRELMATGQQRSG</sequence>
<dbReference type="EMBL" id="JADCNL010000008">
    <property type="protein sequence ID" value="KAG0469792.1"/>
    <property type="molecule type" value="Genomic_DNA"/>
</dbReference>
<name>A0A835UTP7_VANPL</name>
<dbReference type="Proteomes" id="UP000639772">
    <property type="component" value="Unassembled WGS sequence"/>
</dbReference>